<feature type="domain" description="AB hydrolase-1" evidence="2">
    <location>
        <begin position="19"/>
        <end position="244"/>
    </location>
</feature>
<keyword evidence="4" id="KW-1185">Reference proteome</keyword>
<dbReference type="InterPro" id="IPR050266">
    <property type="entry name" value="AB_hydrolase_sf"/>
</dbReference>
<protein>
    <submittedName>
        <fullName evidence="3">Alpha/beta hydrolase</fullName>
    </submittedName>
</protein>
<organism evidence="3 4">
    <name type="scientific">Autumnicola lenta</name>
    <dbReference type="NCBI Taxonomy" id="3075593"/>
    <lineage>
        <taxon>Bacteria</taxon>
        <taxon>Pseudomonadati</taxon>
        <taxon>Bacteroidota</taxon>
        <taxon>Flavobacteriia</taxon>
        <taxon>Flavobacteriales</taxon>
        <taxon>Flavobacteriaceae</taxon>
        <taxon>Autumnicola</taxon>
    </lineage>
</organism>
<dbReference type="InterPro" id="IPR029058">
    <property type="entry name" value="AB_hydrolase_fold"/>
</dbReference>
<proteinExistence type="predicted"/>
<dbReference type="PANTHER" id="PTHR43798">
    <property type="entry name" value="MONOACYLGLYCEROL LIPASE"/>
    <property type="match status" value="1"/>
</dbReference>
<dbReference type="PRINTS" id="PR00111">
    <property type="entry name" value="ABHYDROLASE"/>
</dbReference>
<evidence type="ECO:0000256" key="1">
    <source>
        <dbReference type="ARBA" id="ARBA00022801"/>
    </source>
</evidence>
<evidence type="ECO:0000259" key="2">
    <source>
        <dbReference type="Pfam" id="PF00561"/>
    </source>
</evidence>
<keyword evidence="1 3" id="KW-0378">Hydrolase</keyword>
<dbReference type="InterPro" id="IPR000073">
    <property type="entry name" value="AB_hydrolase_1"/>
</dbReference>
<dbReference type="Pfam" id="PF00561">
    <property type="entry name" value="Abhydrolase_1"/>
    <property type="match status" value="1"/>
</dbReference>
<dbReference type="GO" id="GO:0016787">
    <property type="term" value="F:hydrolase activity"/>
    <property type="evidence" value="ECO:0007669"/>
    <property type="project" value="UniProtKB-KW"/>
</dbReference>
<dbReference type="RefSeq" id="WP_311493827.1">
    <property type="nucleotide sequence ID" value="NZ_JAVRHO010000003.1"/>
</dbReference>
<dbReference type="Proteomes" id="UP001245285">
    <property type="component" value="Unassembled WGS sequence"/>
</dbReference>
<evidence type="ECO:0000313" key="3">
    <source>
        <dbReference type="EMBL" id="MDT0645637.1"/>
    </source>
</evidence>
<name>A0ABU3CH06_9FLAO</name>
<dbReference type="SUPFAM" id="SSF53474">
    <property type="entry name" value="alpha/beta-Hydrolases"/>
    <property type="match status" value="1"/>
</dbReference>
<reference evidence="3 4" key="1">
    <citation type="submission" date="2023-09" db="EMBL/GenBank/DDBJ databases">
        <authorList>
            <person name="Rey-Velasco X."/>
        </authorList>
    </citation>
    <scope>NUCLEOTIDE SEQUENCE [LARGE SCALE GENOMIC DNA]</scope>
    <source>
        <strain evidence="3 4">F260</strain>
    </source>
</reference>
<comment type="caution">
    <text evidence="3">The sequence shown here is derived from an EMBL/GenBank/DDBJ whole genome shotgun (WGS) entry which is preliminary data.</text>
</comment>
<dbReference type="Gene3D" id="3.40.50.1820">
    <property type="entry name" value="alpha/beta hydrolase"/>
    <property type="match status" value="1"/>
</dbReference>
<dbReference type="EMBL" id="JAVRHO010000003">
    <property type="protein sequence ID" value="MDT0645637.1"/>
    <property type="molecule type" value="Genomic_DNA"/>
</dbReference>
<gene>
    <name evidence="3" type="ORF">RM545_02950</name>
</gene>
<sequence>MKISYRDTEIYFSSEGTGNPLILLHGFMESSKIWNDFVPSLAVNRQVVCIDLPGHGESGCFNEIHSMEDMAKAVKEVLWNLNIEKAAVAGHSMGGYVSLELSKIFPTLLRSLTLINSTPEADSEERKINRDRAVSLVNKNKSAFVKMAISNLMLLSNSVKHKAEVQNLISEALEMSTKGMTAATKGMKIRTDNMSLFSNLEIEKNIIAGKEDPILNYKYLKKVAITGNANFFLLDGGHLSFIEDKPALRKLLHLID</sequence>
<dbReference type="PANTHER" id="PTHR43798:SF31">
    <property type="entry name" value="AB HYDROLASE SUPERFAMILY PROTEIN YCLE"/>
    <property type="match status" value="1"/>
</dbReference>
<evidence type="ECO:0000313" key="4">
    <source>
        <dbReference type="Proteomes" id="UP001245285"/>
    </source>
</evidence>
<accession>A0ABU3CH06</accession>